<feature type="region of interest" description="Disordered" evidence="1">
    <location>
        <begin position="1"/>
        <end position="20"/>
    </location>
</feature>
<evidence type="ECO:0000256" key="1">
    <source>
        <dbReference type="SAM" id="MobiDB-lite"/>
    </source>
</evidence>
<name>A0A164WK76_9AGAM</name>
<evidence type="ECO:0000313" key="2">
    <source>
        <dbReference type="EMBL" id="KZS95120.1"/>
    </source>
</evidence>
<reference evidence="2 3" key="1">
    <citation type="journal article" date="2016" name="Mol. Biol. Evol.">
        <title>Comparative Genomics of Early-Diverging Mushroom-Forming Fungi Provides Insights into the Origins of Lignocellulose Decay Capabilities.</title>
        <authorList>
            <person name="Nagy L.G."/>
            <person name="Riley R."/>
            <person name="Tritt A."/>
            <person name="Adam C."/>
            <person name="Daum C."/>
            <person name="Floudas D."/>
            <person name="Sun H."/>
            <person name="Yadav J.S."/>
            <person name="Pangilinan J."/>
            <person name="Larsson K.H."/>
            <person name="Matsuura K."/>
            <person name="Barry K."/>
            <person name="Labutti K."/>
            <person name="Kuo R."/>
            <person name="Ohm R.A."/>
            <person name="Bhattacharya S.S."/>
            <person name="Shirouzu T."/>
            <person name="Yoshinaga Y."/>
            <person name="Martin F.M."/>
            <person name="Grigoriev I.V."/>
            <person name="Hibbett D.S."/>
        </authorList>
    </citation>
    <scope>NUCLEOTIDE SEQUENCE [LARGE SCALE GENOMIC DNA]</scope>
    <source>
        <strain evidence="2 3">HHB9708</strain>
    </source>
</reference>
<gene>
    <name evidence="2" type="ORF">SISNIDRAFT_494529</name>
</gene>
<dbReference type="Proteomes" id="UP000076722">
    <property type="component" value="Unassembled WGS sequence"/>
</dbReference>
<protein>
    <submittedName>
        <fullName evidence="2">Uncharacterized protein</fullName>
    </submittedName>
</protein>
<dbReference type="EMBL" id="KV419402">
    <property type="protein sequence ID" value="KZS95120.1"/>
    <property type="molecule type" value="Genomic_DNA"/>
</dbReference>
<evidence type="ECO:0000313" key="3">
    <source>
        <dbReference type="Proteomes" id="UP000076722"/>
    </source>
</evidence>
<keyword evidence="3" id="KW-1185">Reference proteome</keyword>
<accession>A0A164WK76</accession>
<organism evidence="2 3">
    <name type="scientific">Sistotremastrum niveocremeum HHB9708</name>
    <dbReference type="NCBI Taxonomy" id="1314777"/>
    <lineage>
        <taxon>Eukaryota</taxon>
        <taxon>Fungi</taxon>
        <taxon>Dikarya</taxon>
        <taxon>Basidiomycota</taxon>
        <taxon>Agaricomycotina</taxon>
        <taxon>Agaricomycetes</taxon>
        <taxon>Sistotremastrales</taxon>
        <taxon>Sistotremastraceae</taxon>
        <taxon>Sertulicium</taxon>
        <taxon>Sertulicium niveocremeum</taxon>
    </lineage>
</organism>
<feature type="compositionally biased region" description="Polar residues" evidence="1">
    <location>
        <begin position="1"/>
        <end position="10"/>
    </location>
</feature>
<sequence length="108" mass="11930">MEHSSPNQGRGDSMSLLADTCFSKPPPHPAVSIKKIWIIFGISSVKLVDKVFPTSLPSHVQDRTHTELSRVWGRKHRLTAPTTVDEWATADKLRTSARNVGLQDAVEG</sequence>
<proteinExistence type="predicted"/>
<dbReference type="AlphaFoldDB" id="A0A164WK76"/>